<reference evidence="2 3" key="1">
    <citation type="submission" date="2015-11" db="EMBL/GenBank/DDBJ databases">
        <authorList>
            <person name="Zhang Y."/>
            <person name="Guo Z."/>
        </authorList>
    </citation>
    <scope>NUCLEOTIDE SEQUENCE [LARGE SCALE GENOMIC DNA]</scope>
    <source>
        <strain evidence="2">JGI-4</strain>
    </source>
</reference>
<name>A0A0P1M0B9_9BACT</name>
<protein>
    <submittedName>
        <fullName evidence="2">Por secretion system C-terminal sorting domain-containing protein</fullName>
    </submittedName>
</protein>
<dbReference type="Gene3D" id="2.60.40.4070">
    <property type="match status" value="1"/>
</dbReference>
<organism evidence="2 3">
    <name type="scientific">Candidatus Kryptonium thompsonii</name>
    <dbReference type="NCBI Taxonomy" id="1633631"/>
    <lineage>
        <taxon>Bacteria</taxon>
        <taxon>Pseudomonadati</taxon>
        <taxon>Candidatus Kryptoniota</taxon>
        <taxon>Candidatus Kryptonium</taxon>
    </lineage>
</organism>
<evidence type="ECO:0000259" key="1">
    <source>
        <dbReference type="Pfam" id="PF13860"/>
    </source>
</evidence>
<accession>A0A0N7MZV8</accession>
<feature type="domain" description="FlgD/Vpr Ig-like" evidence="1">
    <location>
        <begin position="419"/>
        <end position="480"/>
    </location>
</feature>
<dbReference type="NCBIfam" id="TIGR04183">
    <property type="entry name" value="Por_Secre_tail"/>
    <property type="match status" value="1"/>
</dbReference>
<dbReference type="Pfam" id="PF13860">
    <property type="entry name" value="FlgD_ig"/>
    <property type="match status" value="1"/>
</dbReference>
<evidence type="ECO:0000313" key="2">
    <source>
        <dbReference type="EMBL" id="CUU05622.1"/>
    </source>
</evidence>
<dbReference type="InterPro" id="IPR025965">
    <property type="entry name" value="FlgD/Vpr_Ig-like"/>
</dbReference>
<sequence length="492" mass="55542">MWRKISYLGLFVILVISFAFGQYVNVLKNGGFESGNPALFKAVGATGATLEWAVDASRSASYSLKISKQATSSSVYWESSNMCTYWAPFIFPGKELVMGGYVKTSGVNTNPVNDDQKFYLDFYFYDKQGNLIGGQPVRVYVPQTSGSVDWTEVKNDVSVVLPDTAFKLIVKLVGGKDATGTVWFDDLFLYGRKPDGWDWVGSLFNNSFNANEGWFYWWKDYELGTNQYITATVSSEAAYSGNKSLKLAEWDWDSDEVVWISDIYELPVKGKGKKYVLSAWVKIDSLIADSLDNPSYAIGFTWTWHTKVVGPNTGWNEKRAEDYKFDLKFMKDQGLTRLGWTQFATVITVPDDDVVGVSVRARFWPLFYGKVFFDEFALAPISDVIVGVDDKPIADKDLIPSRYELYQNYPNPFNPSTVIEYALPEASHVRIEIYNLAGQRIKTLISSYHNPGRYKVYWDGTDDNGLKVASGVYIYRLVAGNNIVAKKMLLLK</sequence>
<dbReference type="STRING" id="1633631.GCA_001442925_01301"/>
<dbReference type="EMBL" id="FAOP01000005">
    <property type="protein sequence ID" value="CUU05622.1"/>
    <property type="molecule type" value="Genomic_DNA"/>
</dbReference>
<accession>A0A0P1M0B9</accession>
<accession>A0A0S4N665</accession>
<dbReference type="InterPro" id="IPR026444">
    <property type="entry name" value="Secre_tail"/>
</dbReference>
<evidence type="ECO:0000313" key="3">
    <source>
        <dbReference type="Proteomes" id="UP000182011"/>
    </source>
</evidence>
<dbReference type="RefSeq" id="WP_075432618.1">
    <property type="nucleotide sequence ID" value="NZ_CZVN01000052.1"/>
</dbReference>
<proteinExistence type="predicted"/>
<dbReference type="AlphaFoldDB" id="A0A0P1M0B9"/>
<dbReference type="Gene3D" id="2.60.120.260">
    <property type="entry name" value="Galactose-binding domain-like"/>
    <property type="match status" value="2"/>
</dbReference>
<dbReference type="Proteomes" id="UP000182011">
    <property type="component" value="Unassembled WGS sequence"/>
</dbReference>
<gene>
    <name evidence="2" type="ORF">JGI4_01306</name>
</gene>